<evidence type="ECO:0000313" key="1">
    <source>
        <dbReference type="EMBL" id="CAB3754043.1"/>
    </source>
</evidence>
<sequence length="61" mass="7107">MCTCMRIRTPTILHPVHRSTIHSVWRTLLAVLMRATGFTLWRGLRDLLDAIPDSNDDFTFH</sequence>
<gene>
    <name evidence="1" type="ORF">LMG29739_01872</name>
</gene>
<evidence type="ECO:0000313" key="2">
    <source>
        <dbReference type="Proteomes" id="UP000494329"/>
    </source>
</evidence>
<dbReference type="RefSeq" id="WP_175110537.1">
    <property type="nucleotide sequence ID" value="NZ_CADIKF010000011.1"/>
</dbReference>
<dbReference type="AlphaFoldDB" id="A0A6J5DJC6"/>
<reference evidence="1 2" key="1">
    <citation type="submission" date="2020-04" db="EMBL/GenBank/DDBJ databases">
        <authorList>
            <person name="De Canck E."/>
        </authorList>
    </citation>
    <scope>NUCLEOTIDE SEQUENCE [LARGE SCALE GENOMIC DNA]</scope>
    <source>
        <strain evidence="1 2">LMG 29739</strain>
    </source>
</reference>
<accession>A0A6J5DJC6</accession>
<dbReference type="Proteomes" id="UP000494329">
    <property type="component" value="Unassembled WGS sequence"/>
</dbReference>
<organism evidence="1 2">
    <name type="scientific">Paraburkholderia solisilvae</name>
    <dbReference type="NCBI Taxonomy" id="624376"/>
    <lineage>
        <taxon>Bacteria</taxon>
        <taxon>Pseudomonadati</taxon>
        <taxon>Pseudomonadota</taxon>
        <taxon>Betaproteobacteria</taxon>
        <taxon>Burkholderiales</taxon>
        <taxon>Burkholderiaceae</taxon>
        <taxon>Paraburkholderia</taxon>
    </lineage>
</organism>
<keyword evidence="2" id="KW-1185">Reference proteome</keyword>
<protein>
    <submittedName>
        <fullName evidence="1">Uncharacterized protein</fullName>
    </submittedName>
</protein>
<dbReference type="EMBL" id="CADIKF010000011">
    <property type="protein sequence ID" value="CAB3754043.1"/>
    <property type="molecule type" value="Genomic_DNA"/>
</dbReference>
<name>A0A6J5DJC6_9BURK</name>
<proteinExistence type="predicted"/>